<dbReference type="OrthoDB" id="1496287at2"/>
<comment type="caution">
    <text evidence="1">The sequence shown here is derived from an EMBL/GenBank/DDBJ whole genome shotgun (WGS) entry which is preliminary data.</text>
</comment>
<dbReference type="AlphaFoldDB" id="A0A2P8FA26"/>
<dbReference type="EMBL" id="PYAS01000030">
    <property type="protein sequence ID" value="PSL18576.1"/>
    <property type="molecule type" value="Genomic_DNA"/>
</dbReference>
<evidence type="ECO:0000313" key="2">
    <source>
        <dbReference type="Proteomes" id="UP000241964"/>
    </source>
</evidence>
<accession>A0A2P8FA26</accession>
<reference evidence="1 2" key="1">
    <citation type="submission" date="2018-03" db="EMBL/GenBank/DDBJ databases">
        <title>Genomic Encyclopedia of Archaeal and Bacterial Type Strains, Phase II (KMG-II): from individual species to whole genera.</title>
        <authorList>
            <person name="Goeker M."/>
        </authorList>
    </citation>
    <scope>NUCLEOTIDE SEQUENCE [LARGE SCALE GENOMIC DNA]</scope>
    <source>
        <strain evidence="1 2">DSM 29057</strain>
    </source>
</reference>
<sequence length="145" mass="15862">MEPTATTIHAGRIDCLAAKGPLAAGQLPGCWVILHLEDSGQLLFTSGQSLLAGSWPLAGRQGFYCAFMPLFMPEKLARRIERLSIFTAKPKWVVELSEGQAAAVSRIFELLVEELTSEYAHKLDLMRNYVVQMIHFGLKNAGGGS</sequence>
<organism evidence="1 2">
    <name type="scientific">Dyadobacter jiangsuensis</name>
    <dbReference type="NCBI Taxonomy" id="1591085"/>
    <lineage>
        <taxon>Bacteria</taxon>
        <taxon>Pseudomonadati</taxon>
        <taxon>Bacteroidota</taxon>
        <taxon>Cytophagia</taxon>
        <taxon>Cytophagales</taxon>
        <taxon>Spirosomataceae</taxon>
        <taxon>Dyadobacter</taxon>
    </lineage>
</organism>
<protein>
    <recommendedName>
        <fullName evidence="3">AraC family transcriptional regulator</fullName>
    </recommendedName>
</protein>
<keyword evidence="2" id="KW-1185">Reference proteome</keyword>
<evidence type="ECO:0008006" key="3">
    <source>
        <dbReference type="Google" id="ProtNLM"/>
    </source>
</evidence>
<dbReference type="Proteomes" id="UP000241964">
    <property type="component" value="Unassembled WGS sequence"/>
</dbReference>
<name>A0A2P8FA26_9BACT</name>
<dbReference type="RefSeq" id="WP_106599682.1">
    <property type="nucleotide sequence ID" value="NZ_PYAS01000030.1"/>
</dbReference>
<evidence type="ECO:0000313" key="1">
    <source>
        <dbReference type="EMBL" id="PSL18576.1"/>
    </source>
</evidence>
<proteinExistence type="predicted"/>
<gene>
    <name evidence="1" type="ORF">CLV60_1303</name>
</gene>